<organism evidence="1 2">
    <name type="scientific">Roseburia zhanii</name>
    <dbReference type="NCBI Taxonomy" id="2763064"/>
    <lineage>
        <taxon>Bacteria</taxon>
        <taxon>Bacillati</taxon>
        <taxon>Bacillota</taxon>
        <taxon>Clostridia</taxon>
        <taxon>Lachnospirales</taxon>
        <taxon>Lachnospiraceae</taxon>
        <taxon>Roseburia</taxon>
    </lineage>
</organism>
<evidence type="ECO:0000313" key="1">
    <source>
        <dbReference type="EMBL" id="MBC5713393.1"/>
    </source>
</evidence>
<dbReference type="EMBL" id="JACOPH010000002">
    <property type="protein sequence ID" value="MBC5713393.1"/>
    <property type="molecule type" value="Genomic_DNA"/>
</dbReference>
<accession>A0A923RSA4</accession>
<keyword evidence="2" id="KW-1185">Reference proteome</keyword>
<dbReference type="AlphaFoldDB" id="A0A923RSA4"/>
<gene>
    <name evidence="1" type="ORF">H8S17_04050</name>
</gene>
<name>A0A923RSA4_9FIRM</name>
<protein>
    <submittedName>
        <fullName evidence="1">Uncharacterized protein</fullName>
    </submittedName>
</protein>
<evidence type="ECO:0000313" key="2">
    <source>
        <dbReference type="Proteomes" id="UP000606720"/>
    </source>
</evidence>
<dbReference type="RefSeq" id="WP_186866342.1">
    <property type="nucleotide sequence ID" value="NZ_JACOPH010000002.1"/>
</dbReference>
<comment type="caution">
    <text evidence="1">The sequence shown here is derived from an EMBL/GenBank/DDBJ whole genome shotgun (WGS) entry which is preliminary data.</text>
</comment>
<proteinExistence type="predicted"/>
<sequence>MKPEELLQTLMKMQKETKDGTLNWRLDVQTTEGNEKKYTVEEDEKTWMVDECYVSYHCTYRGKEFCLISYEMIKTSGREIHTSNYLFLPPLGVRLFSLETLLPHSIEADAVLVSQVHMLWELLMELVKKQSPQVEFHITEASVNVEDI</sequence>
<reference evidence="1" key="1">
    <citation type="submission" date="2020-08" db="EMBL/GenBank/DDBJ databases">
        <title>Genome public.</title>
        <authorList>
            <person name="Liu C."/>
            <person name="Sun Q."/>
        </authorList>
    </citation>
    <scope>NUCLEOTIDE SEQUENCE</scope>
    <source>
        <strain evidence="1">BX1005</strain>
    </source>
</reference>
<dbReference type="Proteomes" id="UP000606720">
    <property type="component" value="Unassembled WGS sequence"/>
</dbReference>